<evidence type="ECO:0000259" key="1">
    <source>
        <dbReference type="PROSITE" id="PS51723"/>
    </source>
</evidence>
<dbReference type="Pfam" id="PF13402">
    <property type="entry name" value="Peptidase_M60"/>
    <property type="match status" value="1"/>
</dbReference>
<dbReference type="PROSITE" id="PS51723">
    <property type="entry name" value="PEPTIDASE_M60"/>
    <property type="match status" value="1"/>
</dbReference>
<proteinExistence type="predicted"/>
<feature type="domain" description="Peptidase M60" evidence="1">
    <location>
        <begin position="1"/>
        <end position="21"/>
    </location>
</feature>
<dbReference type="InterPro" id="IPR031161">
    <property type="entry name" value="Peptidase_M60_dom"/>
</dbReference>
<organism evidence="2 3">
    <name type="scientific">Sphingobacterium multivorum</name>
    <dbReference type="NCBI Taxonomy" id="28454"/>
    <lineage>
        <taxon>Bacteria</taxon>
        <taxon>Pseudomonadati</taxon>
        <taxon>Bacteroidota</taxon>
        <taxon>Sphingobacteriia</taxon>
        <taxon>Sphingobacteriales</taxon>
        <taxon>Sphingobacteriaceae</taxon>
        <taxon>Sphingobacterium</taxon>
    </lineage>
</organism>
<dbReference type="Gene3D" id="1.10.390.30">
    <property type="entry name" value="Peptidase M60, enhancin-like domain 3"/>
    <property type="match status" value="1"/>
</dbReference>
<name>A0A2X2L474_SPHMU</name>
<evidence type="ECO:0000313" key="3">
    <source>
        <dbReference type="Proteomes" id="UP000251241"/>
    </source>
</evidence>
<dbReference type="AlphaFoldDB" id="A0A2X2L474"/>
<dbReference type="Proteomes" id="UP000251241">
    <property type="component" value="Unassembled WGS sequence"/>
</dbReference>
<dbReference type="InterPro" id="IPR042279">
    <property type="entry name" value="Pep_M60_3"/>
</dbReference>
<sequence length="138" mass="16314">MSDPDVFDRLIPFWQLQLYFEGEGKRPDFYADLFEAFRQQNMSKPRRQRSDWSSDRMMGERNPAVHQLNFVKTACEVAKLDLTDFFDKYGFFFVGTLEYDDYGKYTYAMTQEMVDGCRLAIKNMNLPKPKADLTALRD</sequence>
<reference evidence="2 3" key="1">
    <citation type="submission" date="2018-06" db="EMBL/GenBank/DDBJ databases">
        <authorList>
            <consortium name="Pathogen Informatics"/>
            <person name="Doyle S."/>
        </authorList>
    </citation>
    <scope>NUCLEOTIDE SEQUENCE [LARGE SCALE GENOMIC DNA]</scope>
    <source>
        <strain evidence="2 3">NCTC11343</strain>
    </source>
</reference>
<evidence type="ECO:0000313" key="2">
    <source>
        <dbReference type="EMBL" id="SPZ88679.1"/>
    </source>
</evidence>
<gene>
    <name evidence="2" type="ORF">NCTC11343_03644</name>
</gene>
<dbReference type="EMBL" id="UAUU01000009">
    <property type="protein sequence ID" value="SPZ88679.1"/>
    <property type="molecule type" value="Genomic_DNA"/>
</dbReference>
<protein>
    <recommendedName>
        <fullName evidence="1">Peptidase M60 domain-containing protein</fullName>
    </recommendedName>
</protein>
<accession>A0A2X2L474</accession>